<reference evidence="3 4" key="1">
    <citation type="submission" date="2017-02" db="EMBL/GenBank/DDBJ databases">
        <authorList>
            <person name="Varghese N."/>
            <person name="Submissions S."/>
        </authorList>
    </citation>
    <scope>NUCLEOTIDE SEQUENCE [LARGE SCALE GENOMIC DNA]</scope>
    <source>
        <strain evidence="3 4">VKM Ac-1787</strain>
    </source>
</reference>
<dbReference type="Pfam" id="PF08327">
    <property type="entry name" value="AHSA1"/>
    <property type="match status" value="1"/>
</dbReference>
<dbReference type="CDD" id="cd08896">
    <property type="entry name" value="SRPBCC_CalC_Aha1-like_3"/>
    <property type="match status" value="1"/>
</dbReference>
<sequence length="163" mass="18160">MSDTDHTQPEPADERDLLVERIIHAPRSAVWAAWTDPATLGQWWVPSPAVCRVVEFELRPGGSFRTEFSEDGVDFVPQITGCVLEVVPEQRLVWTTALTAGWRPAEQPFITAVIDLADHPDGTRYRATALHSGVAQRDEHLELGFHAGWAIVTEQLAALVEQR</sequence>
<dbReference type="InterPro" id="IPR013538">
    <property type="entry name" value="ASHA1/2-like_C"/>
</dbReference>
<evidence type="ECO:0000313" key="3">
    <source>
        <dbReference type="EMBL" id="SKC47651.1"/>
    </source>
</evidence>
<proteinExistence type="inferred from homology"/>
<dbReference type="EMBL" id="FUZO01000001">
    <property type="protein sequence ID" value="SKC47651.1"/>
    <property type="molecule type" value="Genomic_DNA"/>
</dbReference>
<protein>
    <submittedName>
        <fullName evidence="3">Uncharacterized conserved protein YndB, AHSA1/START domain</fullName>
    </submittedName>
</protein>
<dbReference type="Proteomes" id="UP000190827">
    <property type="component" value="Unassembled WGS sequence"/>
</dbReference>
<evidence type="ECO:0000313" key="4">
    <source>
        <dbReference type="Proteomes" id="UP000190827"/>
    </source>
</evidence>
<accession>A0ABY1LJ43</accession>
<comment type="caution">
    <text evidence="3">The sequence shown here is derived from an EMBL/GenBank/DDBJ whole genome shotgun (WGS) entry which is preliminary data.</text>
</comment>
<keyword evidence="4" id="KW-1185">Reference proteome</keyword>
<feature type="domain" description="Activator of Hsp90 ATPase homologue 1/2-like C-terminal" evidence="2">
    <location>
        <begin position="25"/>
        <end position="161"/>
    </location>
</feature>
<name>A0ABY1LJ43_9MICO</name>
<evidence type="ECO:0000259" key="2">
    <source>
        <dbReference type="Pfam" id="PF08327"/>
    </source>
</evidence>
<dbReference type="InterPro" id="IPR023393">
    <property type="entry name" value="START-like_dom_sf"/>
</dbReference>
<comment type="similarity">
    <text evidence="1">Belongs to the AHA1 family.</text>
</comment>
<dbReference type="RefSeq" id="WP_079705187.1">
    <property type="nucleotide sequence ID" value="NZ_FUZO01000001.1"/>
</dbReference>
<dbReference type="Gene3D" id="3.30.530.20">
    <property type="match status" value="1"/>
</dbReference>
<organism evidence="3 4">
    <name type="scientific">Plantibacter cousiniae</name>
    <name type="common">nom. nud.</name>
    <dbReference type="NCBI Taxonomy" id="199709"/>
    <lineage>
        <taxon>Bacteria</taxon>
        <taxon>Bacillati</taxon>
        <taxon>Actinomycetota</taxon>
        <taxon>Actinomycetes</taxon>
        <taxon>Micrococcales</taxon>
        <taxon>Microbacteriaceae</taxon>
        <taxon>Plantibacter</taxon>
    </lineage>
</organism>
<evidence type="ECO:0000256" key="1">
    <source>
        <dbReference type="ARBA" id="ARBA00006817"/>
    </source>
</evidence>
<gene>
    <name evidence="3" type="ORF">SAMN06295973_1265</name>
</gene>
<dbReference type="SUPFAM" id="SSF55961">
    <property type="entry name" value="Bet v1-like"/>
    <property type="match status" value="1"/>
</dbReference>